<dbReference type="AlphaFoldDB" id="A0A0L6JX13"/>
<dbReference type="NCBIfam" id="TIGR01683">
    <property type="entry name" value="thiS"/>
    <property type="match status" value="1"/>
</dbReference>
<comment type="caution">
    <text evidence="1">The sequence shown here is derived from an EMBL/GenBank/DDBJ whole genome shotgun (WGS) entry which is preliminary data.</text>
</comment>
<dbReference type="STRING" id="398512.Bccel_5259"/>
<accession>A0A0L6JX13</accession>
<dbReference type="PANTHER" id="PTHR34472">
    <property type="entry name" value="SULFUR CARRIER PROTEIN THIS"/>
    <property type="match status" value="1"/>
</dbReference>
<dbReference type="InterPro" id="IPR010035">
    <property type="entry name" value="Thi_S"/>
</dbReference>
<dbReference type="InterPro" id="IPR016155">
    <property type="entry name" value="Mopterin_synth/thiamin_S_b"/>
</dbReference>
<dbReference type="Pfam" id="PF02597">
    <property type="entry name" value="ThiS"/>
    <property type="match status" value="1"/>
</dbReference>
<proteinExistence type="predicted"/>
<organism evidence="1 2">
    <name type="scientific">Pseudobacteroides cellulosolvens ATCC 35603 = DSM 2933</name>
    <dbReference type="NCBI Taxonomy" id="398512"/>
    <lineage>
        <taxon>Bacteria</taxon>
        <taxon>Bacillati</taxon>
        <taxon>Bacillota</taxon>
        <taxon>Clostridia</taxon>
        <taxon>Eubacteriales</taxon>
        <taxon>Oscillospiraceae</taxon>
        <taxon>Pseudobacteroides</taxon>
    </lineage>
</organism>
<dbReference type="PANTHER" id="PTHR34472:SF1">
    <property type="entry name" value="SULFUR CARRIER PROTEIN THIS"/>
    <property type="match status" value="1"/>
</dbReference>
<dbReference type="RefSeq" id="WP_036943634.1">
    <property type="nucleotide sequence ID" value="NZ_JQKC01000022.1"/>
</dbReference>
<dbReference type="Proteomes" id="UP000036923">
    <property type="component" value="Unassembled WGS sequence"/>
</dbReference>
<protein>
    <submittedName>
        <fullName evidence="1">Thiamine biosynthesis protein ThiS</fullName>
    </submittedName>
</protein>
<evidence type="ECO:0000313" key="2">
    <source>
        <dbReference type="Proteomes" id="UP000036923"/>
    </source>
</evidence>
<dbReference type="CDD" id="cd00565">
    <property type="entry name" value="Ubl_ThiS"/>
    <property type="match status" value="1"/>
</dbReference>
<dbReference type="SUPFAM" id="SSF54285">
    <property type="entry name" value="MoaD/ThiS"/>
    <property type="match status" value="1"/>
</dbReference>
<dbReference type="InterPro" id="IPR003749">
    <property type="entry name" value="ThiS/MoaD-like"/>
</dbReference>
<dbReference type="Gene3D" id="3.10.20.30">
    <property type="match status" value="1"/>
</dbReference>
<dbReference type="EMBL" id="LGTC01000001">
    <property type="protein sequence ID" value="KNY29982.1"/>
    <property type="molecule type" value="Genomic_DNA"/>
</dbReference>
<gene>
    <name evidence="1" type="ORF">Bccel_5259</name>
</gene>
<dbReference type="InterPro" id="IPR012675">
    <property type="entry name" value="Beta-grasp_dom_sf"/>
</dbReference>
<reference evidence="2" key="1">
    <citation type="submission" date="2015-07" db="EMBL/GenBank/DDBJ databases">
        <title>Near-Complete Genome Sequence of the Cellulolytic Bacterium Bacteroides (Pseudobacteroides) cellulosolvens ATCC 35603.</title>
        <authorList>
            <person name="Dassa B."/>
            <person name="Utturkar S.M."/>
            <person name="Klingeman D.M."/>
            <person name="Hurt R.A."/>
            <person name="Keller M."/>
            <person name="Xu J."/>
            <person name="Reddy Y.H.K."/>
            <person name="Borovok I."/>
            <person name="Grinberg I.R."/>
            <person name="Lamed R."/>
            <person name="Zhivin O."/>
            <person name="Bayer E.A."/>
            <person name="Brown S.D."/>
        </authorList>
    </citation>
    <scope>NUCLEOTIDE SEQUENCE [LARGE SCALE GENOMIC DNA]</scope>
    <source>
        <strain evidence="2">DSM 2933</strain>
    </source>
</reference>
<evidence type="ECO:0000313" key="1">
    <source>
        <dbReference type="EMBL" id="KNY29982.1"/>
    </source>
</evidence>
<keyword evidence="2" id="KW-1185">Reference proteome</keyword>
<sequence>MYTVTVNGKKVELEKILSIKDYLESAGVDPKIVVVEYNFEIPDKSKWNEITLKDGDNLEIVKFIGGG</sequence>
<name>A0A0L6JX13_9FIRM</name>
<dbReference type="eggNOG" id="COG2104">
    <property type="taxonomic scope" value="Bacteria"/>
</dbReference>
<dbReference type="OrthoDB" id="9810692at2"/>